<dbReference type="SUPFAM" id="SSF48452">
    <property type="entry name" value="TPR-like"/>
    <property type="match status" value="1"/>
</dbReference>
<evidence type="ECO:0000256" key="2">
    <source>
        <dbReference type="SAM" id="Phobius"/>
    </source>
</evidence>
<proteinExistence type="predicted"/>
<name>A0A6S6U6T8_9BACT</name>
<dbReference type="InterPro" id="IPR019734">
    <property type="entry name" value="TPR_rpt"/>
</dbReference>
<dbReference type="SMART" id="SM00028">
    <property type="entry name" value="TPR"/>
    <property type="match status" value="3"/>
</dbReference>
<keyword evidence="2" id="KW-0472">Membrane</keyword>
<feature type="transmembrane region" description="Helical" evidence="2">
    <location>
        <begin position="29"/>
        <end position="51"/>
    </location>
</feature>
<keyword evidence="2" id="KW-1133">Transmembrane helix</keyword>
<organism evidence="3">
    <name type="scientific">uncultured Sulfurovum sp</name>
    <dbReference type="NCBI Taxonomy" id="269237"/>
    <lineage>
        <taxon>Bacteria</taxon>
        <taxon>Pseudomonadati</taxon>
        <taxon>Campylobacterota</taxon>
        <taxon>Epsilonproteobacteria</taxon>
        <taxon>Campylobacterales</taxon>
        <taxon>Sulfurovaceae</taxon>
        <taxon>Sulfurovum</taxon>
        <taxon>environmental samples</taxon>
    </lineage>
</organism>
<evidence type="ECO:0000313" key="3">
    <source>
        <dbReference type="EMBL" id="CAA6827374.1"/>
    </source>
</evidence>
<dbReference type="AlphaFoldDB" id="A0A6S6U6T8"/>
<reference evidence="3" key="1">
    <citation type="submission" date="2020-01" db="EMBL/GenBank/DDBJ databases">
        <authorList>
            <person name="Meier V. D."/>
            <person name="Meier V D."/>
        </authorList>
    </citation>
    <scope>NUCLEOTIDE SEQUENCE</scope>
    <source>
        <strain evidence="3">HLG_WM_MAG_05</strain>
    </source>
</reference>
<dbReference type="Pfam" id="PF13424">
    <property type="entry name" value="TPR_12"/>
    <property type="match status" value="1"/>
</dbReference>
<feature type="transmembrane region" description="Helical" evidence="2">
    <location>
        <begin position="87"/>
        <end position="106"/>
    </location>
</feature>
<dbReference type="InterPro" id="IPR011990">
    <property type="entry name" value="TPR-like_helical_dom_sf"/>
</dbReference>
<evidence type="ECO:0000256" key="1">
    <source>
        <dbReference type="SAM" id="Coils"/>
    </source>
</evidence>
<feature type="coiled-coil region" evidence="1">
    <location>
        <begin position="142"/>
        <end position="169"/>
    </location>
</feature>
<protein>
    <submittedName>
        <fullName evidence="3">Uncharacterized protein</fullName>
    </submittedName>
</protein>
<dbReference type="PANTHER" id="PTHR19959:SF119">
    <property type="entry name" value="FUNGAL LIPASE-LIKE DOMAIN-CONTAINING PROTEIN"/>
    <property type="match status" value="1"/>
</dbReference>
<accession>A0A6S6U6T8</accession>
<dbReference type="EMBL" id="CACVAU010000091">
    <property type="protein sequence ID" value="CAA6827374.1"/>
    <property type="molecule type" value="Genomic_DNA"/>
</dbReference>
<gene>
    <name evidence="3" type="ORF">HELGO_WM9303</name>
</gene>
<keyword evidence="2" id="KW-0812">Transmembrane</keyword>
<dbReference type="Gene3D" id="1.25.40.10">
    <property type="entry name" value="Tetratricopeptide repeat domain"/>
    <property type="match status" value="1"/>
</dbReference>
<sequence length="428" mass="49287">MLKITTKLDNSIPIFERLAKIKKLFSSSVTFWTVVSPISLFILSQFIALAWNEKLSEIVRLFVKDAPEWVQFISELAISYFEKGADWFYVVGAFLLIFLFLVAKYLDREGVSKDDIEELKNNKSTENYLIQRIGQLEAQLLQANSSEEIERLVDEVSSLKLQLLALQIDDKVIDEAQGIIELEAKAGIPKALELIEKNNPKSQVEKLREQMEKQAKISRYKASLYEWIHQWEKAESAYEEAIEFAPNYDNYFGYAYFSQVYRADFKQADKFYRMALNKTESLSDRATILNNLGNFHSKDSTKRAEALAMYEEALEVRRVLAKENSKVYLPDVADSLNNLGNFHSKDSTKRAEALVMYEEALKIYRALAKENPKVYGRDCANTLVMGVYLFGANKMQLDEALELLEPYPDNYENVGGLRQIILELKEAR</sequence>
<dbReference type="PANTHER" id="PTHR19959">
    <property type="entry name" value="KINESIN LIGHT CHAIN"/>
    <property type="match status" value="1"/>
</dbReference>
<keyword evidence="1" id="KW-0175">Coiled coil</keyword>